<dbReference type="GeneID" id="54548362"/>
<dbReference type="Proteomes" id="UP000800097">
    <property type="component" value="Unassembled WGS sequence"/>
</dbReference>
<comment type="cofactor">
    <cofactor evidence="1 10">
        <name>heme</name>
        <dbReference type="ChEBI" id="CHEBI:30413"/>
    </cofactor>
</comment>
<dbReference type="PRINTS" id="PR00385">
    <property type="entry name" value="P450"/>
</dbReference>
<evidence type="ECO:0000256" key="4">
    <source>
        <dbReference type="ARBA" id="ARBA00022617"/>
    </source>
</evidence>
<dbReference type="OrthoDB" id="1055148at2759"/>
<dbReference type="AlphaFoldDB" id="A0A6A6JZH2"/>
<evidence type="ECO:0000256" key="9">
    <source>
        <dbReference type="ARBA" id="ARBA00023136"/>
    </source>
</evidence>
<evidence type="ECO:0000256" key="10">
    <source>
        <dbReference type="PIRSR" id="PIRSR602403-1"/>
    </source>
</evidence>
<evidence type="ECO:0000256" key="1">
    <source>
        <dbReference type="ARBA" id="ARBA00001971"/>
    </source>
</evidence>
<dbReference type="EMBL" id="ML986485">
    <property type="protein sequence ID" value="KAF2280459.1"/>
    <property type="molecule type" value="Genomic_DNA"/>
</dbReference>
<keyword evidence="12" id="KW-1133">Transmembrane helix</keyword>
<evidence type="ECO:0000256" key="8">
    <source>
        <dbReference type="ARBA" id="ARBA00023033"/>
    </source>
</evidence>
<keyword evidence="4 10" id="KW-0349">Heme</keyword>
<dbReference type="FunFam" id="1.10.630.10:FF:000033">
    <property type="entry name" value="14-alpha sterol demethylase"/>
    <property type="match status" value="1"/>
</dbReference>
<protein>
    <submittedName>
        <fullName evidence="13">Cytochrome P450 51A</fullName>
    </submittedName>
</protein>
<name>A0A6A6JZH2_WESOR</name>
<dbReference type="PANTHER" id="PTHR24304">
    <property type="entry name" value="CYTOCHROME P450 FAMILY 7"/>
    <property type="match status" value="1"/>
</dbReference>
<comment type="subcellular location">
    <subcellularLocation>
        <location evidence="2">Membrane</location>
    </subcellularLocation>
</comment>
<dbReference type="InterPro" id="IPR017972">
    <property type="entry name" value="Cyt_P450_CS"/>
</dbReference>
<keyword evidence="8 11" id="KW-0503">Monooxygenase</keyword>
<evidence type="ECO:0000256" key="2">
    <source>
        <dbReference type="ARBA" id="ARBA00004370"/>
    </source>
</evidence>
<dbReference type="GO" id="GO:0008398">
    <property type="term" value="F:sterol 14-demethylase activity"/>
    <property type="evidence" value="ECO:0007669"/>
    <property type="project" value="UniProtKB-ARBA"/>
</dbReference>
<dbReference type="GO" id="GO:0016020">
    <property type="term" value="C:membrane"/>
    <property type="evidence" value="ECO:0007669"/>
    <property type="project" value="UniProtKB-SubCell"/>
</dbReference>
<evidence type="ECO:0000313" key="13">
    <source>
        <dbReference type="EMBL" id="KAF2280459.1"/>
    </source>
</evidence>
<dbReference type="RefSeq" id="XP_033657997.1">
    <property type="nucleotide sequence ID" value="XM_033795187.1"/>
</dbReference>
<dbReference type="Gene3D" id="1.10.630.10">
    <property type="entry name" value="Cytochrome P450"/>
    <property type="match status" value="1"/>
</dbReference>
<evidence type="ECO:0000256" key="7">
    <source>
        <dbReference type="ARBA" id="ARBA00023004"/>
    </source>
</evidence>
<dbReference type="GO" id="GO:0020037">
    <property type="term" value="F:heme binding"/>
    <property type="evidence" value="ECO:0007669"/>
    <property type="project" value="InterPro"/>
</dbReference>
<feature type="binding site" description="axial binding residue" evidence="10">
    <location>
        <position position="452"/>
    </location>
    <ligand>
        <name>heme</name>
        <dbReference type="ChEBI" id="CHEBI:30413"/>
    </ligand>
    <ligandPart>
        <name>Fe</name>
        <dbReference type="ChEBI" id="CHEBI:18248"/>
    </ligandPart>
</feature>
<comment type="similarity">
    <text evidence="3 11">Belongs to the cytochrome P450 family.</text>
</comment>
<sequence length="512" mass="58136">MASFLWFSGYAISSLIVFVFVNVLRQFLPRRKSEPPLVFNCVPFVGNAVAYGQNPHRFLEDCRRKHGDIFTFVLFGRKMTCYLGCSGNDFILNAKHSDCNAEDIYGPLTIPMFGTDVVYDCPNEKLMEQKRFIKFGLSQEALKEHVSLIEREVLDYIKTTQSLKGRLGQLNVTPSMAELTIFTAARALQGAEVRSKLDRGMARLYHDLDLGFQPINFLLPWAPLPHNRRRDIAHVKIRKIFTDIIAERRKVELEGGEVEHDMIWNLMHSTYKNGTPVPDKEIAHIMITLLMGGQHSSSAASSWTLLELAARPDIQEELYQEQVRNLSESGNGYLRPLQYSDLDKMPLLQGVIKETLRVHPSILAILRKVTKPMPVPGTPYVVGTDKVLLASPSITAMSEEYFPDAKKWKPHRWLSRSDNDEQDTEIVDYGYGPINKGTKSPFIPFGAGRHRCIGEKASYVNLSVIIATLVRHFRFSTVDGSSIVPETDYTSMFATPKWPAIIRWERREEAAV</sequence>
<dbReference type="InterPro" id="IPR002403">
    <property type="entry name" value="Cyt_P450_E_grp-IV"/>
</dbReference>
<evidence type="ECO:0000256" key="3">
    <source>
        <dbReference type="ARBA" id="ARBA00010617"/>
    </source>
</evidence>
<dbReference type="InterPro" id="IPR036396">
    <property type="entry name" value="Cyt_P450_sf"/>
</dbReference>
<evidence type="ECO:0000313" key="14">
    <source>
        <dbReference type="Proteomes" id="UP000800097"/>
    </source>
</evidence>
<organism evidence="13 14">
    <name type="scientific">Westerdykella ornata</name>
    <dbReference type="NCBI Taxonomy" id="318751"/>
    <lineage>
        <taxon>Eukaryota</taxon>
        <taxon>Fungi</taxon>
        <taxon>Dikarya</taxon>
        <taxon>Ascomycota</taxon>
        <taxon>Pezizomycotina</taxon>
        <taxon>Dothideomycetes</taxon>
        <taxon>Pleosporomycetidae</taxon>
        <taxon>Pleosporales</taxon>
        <taxon>Sporormiaceae</taxon>
        <taxon>Westerdykella</taxon>
    </lineage>
</organism>
<keyword evidence="7 10" id="KW-0408">Iron</keyword>
<accession>A0A6A6JZH2</accession>
<keyword evidence="6 11" id="KW-0560">Oxidoreductase</keyword>
<proteinExistence type="inferred from homology"/>
<keyword evidence="5 10" id="KW-0479">Metal-binding</keyword>
<evidence type="ECO:0000256" key="6">
    <source>
        <dbReference type="ARBA" id="ARBA00023002"/>
    </source>
</evidence>
<gene>
    <name evidence="13" type="ORF">EI97DRAFT_369376</name>
</gene>
<dbReference type="Pfam" id="PF00067">
    <property type="entry name" value="p450"/>
    <property type="match status" value="1"/>
</dbReference>
<dbReference type="InterPro" id="IPR001128">
    <property type="entry name" value="Cyt_P450"/>
</dbReference>
<evidence type="ECO:0000256" key="12">
    <source>
        <dbReference type="SAM" id="Phobius"/>
    </source>
</evidence>
<keyword evidence="12" id="KW-0812">Transmembrane</keyword>
<dbReference type="CDD" id="cd11042">
    <property type="entry name" value="CYP51-like"/>
    <property type="match status" value="1"/>
</dbReference>
<reference evidence="13" key="1">
    <citation type="journal article" date="2020" name="Stud. Mycol.">
        <title>101 Dothideomycetes genomes: a test case for predicting lifestyles and emergence of pathogens.</title>
        <authorList>
            <person name="Haridas S."/>
            <person name="Albert R."/>
            <person name="Binder M."/>
            <person name="Bloem J."/>
            <person name="Labutti K."/>
            <person name="Salamov A."/>
            <person name="Andreopoulos B."/>
            <person name="Baker S."/>
            <person name="Barry K."/>
            <person name="Bills G."/>
            <person name="Bluhm B."/>
            <person name="Cannon C."/>
            <person name="Castanera R."/>
            <person name="Culley D."/>
            <person name="Daum C."/>
            <person name="Ezra D."/>
            <person name="Gonzalez J."/>
            <person name="Henrissat B."/>
            <person name="Kuo A."/>
            <person name="Liang C."/>
            <person name="Lipzen A."/>
            <person name="Lutzoni F."/>
            <person name="Magnuson J."/>
            <person name="Mondo S."/>
            <person name="Nolan M."/>
            <person name="Ohm R."/>
            <person name="Pangilinan J."/>
            <person name="Park H.-J."/>
            <person name="Ramirez L."/>
            <person name="Alfaro M."/>
            <person name="Sun H."/>
            <person name="Tritt A."/>
            <person name="Yoshinaga Y."/>
            <person name="Zwiers L.-H."/>
            <person name="Turgeon B."/>
            <person name="Goodwin S."/>
            <person name="Spatafora J."/>
            <person name="Crous P."/>
            <person name="Grigoriev I."/>
        </authorList>
    </citation>
    <scope>NUCLEOTIDE SEQUENCE</scope>
    <source>
        <strain evidence="13">CBS 379.55</strain>
    </source>
</reference>
<keyword evidence="9 12" id="KW-0472">Membrane</keyword>
<dbReference type="SUPFAM" id="SSF48264">
    <property type="entry name" value="Cytochrome P450"/>
    <property type="match status" value="1"/>
</dbReference>
<dbReference type="PROSITE" id="PS00086">
    <property type="entry name" value="CYTOCHROME_P450"/>
    <property type="match status" value="1"/>
</dbReference>
<dbReference type="PRINTS" id="PR00465">
    <property type="entry name" value="EP450IV"/>
</dbReference>
<keyword evidence="14" id="KW-1185">Reference proteome</keyword>
<evidence type="ECO:0000256" key="5">
    <source>
        <dbReference type="ARBA" id="ARBA00022723"/>
    </source>
</evidence>
<dbReference type="GO" id="GO:0005506">
    <property type="term" value="F:iron ion binding"/>
    <property type="evidence" value="ECO:0007669"/>
    <property type="project" value="InterPro"/>
</dbReference>
<dbReference type="PANTHER" id="PTHR24304:SF2">
    <property type="entry name" value="24-HYDROXYCHOLESTEROL 7-ALPHA-HYDROXYLASE"/>
    <property type="match status" value="1"/>
</dbReference>
<dbReference type="InterPro" id="IPR050529">
    <property type="entry name" value="CYP450_sterol_14alpha_dmase"/>
</dbReference>
<evidence type="ECO:0000256" key="11">
    <source>
        <dbReference type="RuleBase" id="RU000461"/>
    </source>
</evidence>
<feature type="transmembrane region" description="Helical" evidence="12">
    <location>
        <begin position="6"/>
        <end position="24"/>
    </location>
</feature>